<comment type="caution">
    <text evidence="2">The sequence shown here is derived from an EMBL/GenBank/DDBJ whole genome shotgun (WGS) entry which is preliminary data.</text>
</comment>
<dbReference type="GO" id="GO:0016747">
    <property type="term" value="F:acyltransferase activity, transferring groups other than amino-acyl groups"/>
    <property type="evidence" value="ECO:0007669"/>
    <property type="project" value="InterPro"/>
</dbReference>
<dbReference type="AlphaFoldDB" id="A0A9D1Y1K2"/>
<gene>
    <name evidence="2" type="ORF">H9846_06335</name>
</gene>
<dbReference type="SUPFAM" id="SSF55729">
    <property type="entry name" value="Acyl-CoA N-acyltransferases (Nat)"/>
    <property type="match status" value="1"/>
</dbReference>
<reference evidence="2" key="2">
    <citation type="submission" date="2021-04" db="EMBL/GenBank/DDBJ databases">
        <authorList>
            <person name="Gilroy R."/>
        </authorList>
    </citation>
    <scope>NUCLEOTIDE SEQUENCE</scope>
    <source>
        <strain evidence="2">ChiHecec2B26-7398</strain>
    </source>
</reference>
<feature type="domain" description="N-acetyltransferase" evidence="1">
    <location>
        <begin position="2"/>
        <end position="54"/>
    </location>
</feature>
<name>A0A9D1Y1K2_9FIRM</name>
<dbReference type="Pfam" id="PF13302">
    <property type="entry name" value="Acetyltransf_3"/>
    <property type="match status" value="1"/>
</dbReference>
<evidence type="ECO:0000313" key="2">
    <source>
        <dbReference type="EMBL" id="HIX95057.1"/>
    </source>
</evidence>
<proteinExistence type="predicted"/>
<dbReference type="InterPro" id="IPR000182">
    <property type="entry name" value="GNAT_dom"/>
</dbReference>
<dbReference type="EMBL" id="DXEI01000092">
    <property type="protein sequence ID" value="HIX95057.1"/>
    <property type="molecule type" value="Genomic_DNA"/>
</dbReference>
<dbReference type="InterPro" id="IPR016181">
    <property type="entry name" value="Acyl_CoA_acyltransferase"/>
</dbReference>
<accession>A0A9D1Y1K2</accession>
<evidence type="ECO:0000259" key="1">
    <source>
        <dbReference type="Pfam" id="PF13302"/>
    </source>
</evidence>
<dbReference type="Proteomes" id="UP000886751">
    <property type="component" value="Unassembled WGS sequence"/>
</dbReference>
<sequence length="75" mass="8404">MIRNFTPDDANDLYEILGDAETMKHCEPAYDLEKTKDFLHGFCISKNGAVAAVHKQSQKVMVSAKTLWACKSRNA</sequence>
<evidence type="ECO:0000313" key="3">
    <source>
        <dbReference type="Proteomes" id="UP000886751"/>
    </source>
</evidence>
<reference evidence="2" key="1">
    <citation type="journal article" date="2021" name="PeerJ">
        <title>Extensive microbial diversity within the chicken gut microbiome revealed by metagenomics and culture.</title>
        <authorList>
            <person name="Gilroy R."/>
            <person name="Ravi A."/>
            <person name="Getino M."/>
            <person name="Pursley I."/>
            <person name="Horton D.L."/>
            <person name="Alikhan N.F."/>
            <person name="Baker D."/>
            <person name="Gharbi K."/>
            <person name="Hall N."/>
            <person name="Watson M."/>
            <person name="Adriaenssens E.M."/>
            <person name="Foster-Nyarko E."/>
            <person name="Jarju S."/>
            <person name="Secka A."/>
            <person name="Antonio M."/>
            <person name="Oren A."/>
            <person name="Chaudhuri R.R."/>
            <person name="La Ragione R."/>
            <person name="Hildebrand F."/>
            <person name="Pallen M.J."/>
        </authorList>
    </citation>
    <scope>NUCLEOTIDE SEQUENCE</scope>
    <source>
        <strain evidence="2">ChiHecec2B26-7398</strain>
    </source>
</reference>
<organism evidence="2 3">
    <name type="scientific">Candidatus Gemmiger excrementipullorum</name>
    <dbReference type="NCBI Taxonomy" id="2838610"/>
    <lineage>
        <taxon>Bacteria</taxon>
        <taxon>Bacillati</taxon>
        <taxon>Bacillota</taxon>
        <taxon>Clostridia</taxon>
        <taxon>Eubacteriales</taxon>
        <taxon>Gemmiger</taxon>
    </lineage>
</organism>
<protein>
    <submittedName>
        <fullName evidence="2">GNAT family N-acetyltransferase</fullName>
    </submittedName>
</protein>